<name>A0ACB8TW33_9APHY</name>
<organism evidence="1 2">
    <name type="scientific">Irpex rosettiformis</name>
    <dbReference type="NCBI Taxonomy" id="378272"/>
    <lineage>
        <taxon>Eukaryota</taxon>
        <taxon>Fungi</taxon>
        <taxon>Dikarya</taxon>
        <taxon>Basidiomycota</taxon>
        <taxon>Agaricomycotina</taxon>
        <taxon>Agaricomycetes</taxon>
        <taxon>Polyporales</taxon>
        <taxon>Irpicaceae</taxon>
        <taxon>Irpex</taxon>
    </lineage>
</organism>
<accession>A0ACB8TW33</accession>
<sequence length="225" mass="25036">MQPTAWPLPPRSENSEEHIDWANLPTKDKEVLFSWLDEFFAAYFSRMKLSKVNEEAQQELHEEDRPVSPIFEEYSPPLSPSISATTTESVDSNFTPPPTLRQLPPPLPSDTPRLTHVPPRAPRLPRPPRQHVVRVPPSALRQINRTPSLPAPKSNFTMHTRTGLSTPETPAMPASPRPVPAAPYKLNHAPAPPLRSRPASVCSQGGVVRPPVTPRKQPTLPAGYY</sequence>
<reference evidence="1" key="1">
    <citation type="journal article" date="2021" name="Environ. Microbiol.">
        <title>Gene family expansions and transcriptome signatures uncover fungal adaptations to wood decay.</title>
        <authorList>
            <person name="Hage H."/>
            <person name="Miyauchi S."/>
            <person name="Viragh M."/>
            <person name="Drula E."/>
            <person name="Min B."/>
            <person name="Chaduli D."/>
            <person name="Navarro D."/>
            <person name="Favel A."/>
            <person name="Norest M."/>
            <person name="Lesage-Meessen L."/>
            <person name="Balint B."/>
            <person name="Merenyi Z."/>
            <person name="de Eugenio L."/>
            <person name="Morin E."/>
            <person name="Martinez A.T."/>
            <person name="Baldrian P."/>
            <person name="Stursova M."/>
            <person name="Martinez M.J."/>
            <person name="Novotny C."/>
            <person name="Magnuson J.K."/>
            <person name="Spatafora J.W."/>
            <person name="Maurice S."/>
            <person name="Pangilinan J."/>
            <person name="Andreopoulos W."/>
            <person name="LaButti K."/>
            <person name="Hundley H."/>
            <person name="Na H."/>
            <person name="Kuo A."/>
            <person name="Barry K."/>
            <person name="Lipzen A."/>
            <person name="Henrissat B."/>
            <person name="Riley R."/>
            <person name="Ahrendt S."/>
            <person name="Nagy L.G."/>
            <person name="Grigoriev I.V."/>
            <person name="Martin F."/>
            <person name="Rosso M.N."/>
        </authorList>
    </citation>
    <scope>NUCLEOTIDE SEQUENCE</scope>
    <source>
        <strain evidence="1">CBS 384.51</strain>
    </source>
</reference>
<dbReference type="EMBL" id="MU274925">
    <property type="protein sequence ID" value="KAI0086198.1"/>
    <property type="molecule type" value="Genomic_DNA"/>
</dbReference>
<proteinExistence type="predicted"/>
<evidence type="ECO:0000313" key="2">
    <source>
        <dbReference type="Proteomes" id="UP001055072"/>
    </source>
</evidence>
<evidence type="ECO:0000313" key="1">
    <source>
        <dbReference type="EMBL" id="KAI0086198.1"/>
    </source>
</evidence>
<keyword evidence="2" id="KW-1185">Reference proteome</keyword>
<gene>
    <name evidence="1" type="ORF">BDY19DRAFT_996101</name>
</gene>
<comment type="caution">
    <text evidence="1">The sequence shown here is derived from an EMBL/GenBank/DDBJ whole genome shotgun (WGS) entry which is preliminary data.</text>
</comment>
<dbReference type="Proteomes" id="UP001055072">
    <property type="component" value="Unassembled WGS sequence"/>
</dbReference>
<protein>
    <submittedName>
        <fullName evidence="1">Uncharacterized protein</fullName>
    </submittedName>
</protein>